<evidence type="ECO:0000313" key="2">
    <source>
        <dbReference type="EMBL" id="CAH0040295.1"/>
    </source>
</evidence>
<keyword evidence="3" id="KW-1185">Reference proteome</keyword>
<reference evidence="2 3" key="2">
    <citation type="submission" date="2021-10" db="EMBL/GenBank/DDBJ databases">
        <authorList>
            <person name="Piombo E."/>
        </authorList>
    </citation>
    <scope>NUCLEOTIDE SEQUENCE [LARGE SCALE GENOMIC DNA]</scope>
</reference>
<gene>
    <name evidence="2" type="ORF">CSOL1703_00003873</name>
</gene>
<dbReference type="EMBL" id="CABFOC020000002">
    <property type="protein sequence ID" value="CAH0040295.1"/>
    <property type="molecule type" value="Genomic_DNA"/>
</dbReference>
<dbReference type="Proteomes" id="UP000775872">
    <property type="component" value="Unassembled WGS sequence"/>
</dbReference>
<accession>A0A9N9YXQ4</accession>
<comment type="caution">
    <text evidence="2">The sequence shown here is derived from an EMBL/GenBank/DDBJ whole genome shotgun (WGS) entry which is preliminary data.</text>
</comment>
<proteinExistence type="predicted"/>
<feature type="compositionally biased region" description="Basic residues" evidence="1">
    <location>
        <begin position="17"/>
        <end position="38"/>
    </location>
</feature>
<dbReference type="AlphaFoldDB" id="A0A9N9YXQ4"/>
<reference evidence="3" key="1">
    <citation type="submission" date="2019-06" db="EMBL/GenBank/DDBJ databases">
        <authorList>
            <person name="Broberg M."/>
        </authorList>
    </citation>
    <scope>NUCLEOTIDE SEQUENCE [LARGE SCALE GENOMIC DNA]</scope>
</reference>
<organism evidence="2 3">
    <name type="scientific">Clonostachys solani</name>
    <dbReference type="NCBI Taxonomy" id="160281"/>
    <lineage>
        <taxon>Eukaryota</taxon>
        <taxon>Fungi</taxon>
        <taxon>Dikarya</taxon>
        <taxon>Ascomycota</taxon>
        <taxon>Pezizomycotina</taxon>
        <taxon>Sordariomycetes</taxon>
        <taxon>Hypocreomycetidae</taxon>
        <taxon>Hypocreales</taxon>
        <taxon>Bionectriaceae</taxon>
        <taxon>Clonostachys</taxon>
    </lineage>
</organism>
<evidence type="ECO:0000313" key="3">
    <source>
        <dbReference type="Proteomes" id="UP000775872"/>
    </source>
</evidence>
<evidence type="ECO:0000256" key="1">
    <source>
        <dbReference type="SAM" id="MobiDB-lite"/>
    </source>
</evidence>
<sequence>MAETAIILDADADHPRPPRKAHKRREKNQSSRRRIRPSRLLHNEIAPAPALPPHMARVMPLRWPDNKTIPIEIDLSKAPYLYHDVRISPPDPNAFWSLGRTRRVRLFEHLSRVNVTKPTHNILQLLIWGTRERDLATMLIKSLSPIKSLPLKKGPRDLIAELSFKVEYHDLTAELIGLAPPAVLRHLLTVDVKRFFHPRMLVRIIHVAARRITQMRKRVPETEAETLENIKRSTTRLIISLVALILLSYRPPEFPTKNGAIADWATEHIHDLKALAEERNLMDRGVQMGIIFQAIKNLRELLQDQIGGKSKTILLGLRIAIGLLGMVPIVGPVTAGVCPLLEELVGASVEKRKGRVNLVVERINDVCADFEEEAERTIADQKGVELFRKGLKYVETCLV</sequence>
<name>A0A9N9YXQ4_9HYPO</name>
<feature type="region of interest" description="Disordered" evidence="1">
    <location>
        <begin position="1"/>
        <end position="38"/>
    </location>
</feature>
<protein>
    <submittedName>
        <fullName evidence="2">Uncharacterized protein</fullName>
    </submittedName>
</protein>